<evidence type="ECO:0000313" key="6">
    <source>
        <dbReference type="Proteomes" id="UP000611227"/>
    </source>
</evidence>
<evidence type="ECO:0000256" key="2">
    <source>
        <dbReference type="ARBA" id="ARBA00023130"/>
    </source>
</evidence>
<evidence type="ECO:0000313" key="5">
    <source>
        <dbReference type="EMBL" id="NXP83424.1"/>
    </source>
</evidence>
<organism evidence="5 6">
    <name type="scientific">Ramphastos sulfuratus</name>
    <dbReference type="NCBI Taxonomy" id="322582"/>
    <lineage>
        <taxon>Eukaryota</taxon>
        <taxon>Metazoa</taxon>
        <taxon>Chordata</taxon>
        <taxon>Craniata</taxon>
        <taxon>Vertebrata</taxon>
        <taxon>Euteleostomi</taxon>
        <taxon>Archelosauria</taxon>
        <taxon>Archosauria</taxon>
        <taxon>Dinosauria</taxon>
        <taxon>Saurischia</taxon>
        <taxon>Theropoda</taxon>
        <taxon>Coelurosauria</taxon>
        <taxon>Aves</taxon>
        <taxon>Neognathae</taxon>
        <taxon>Neoaves</taxon>
        <taxon>Telluraves</taxon>
        <taxon>Coraciimorphae</taxon>
        <taxon>Piciformes</taxon>
        <taxon>Ramphastidae</taxon>
        <taxon>Ramphastos</taxon>
    </lineage>
</organism>
<evidence type="ECO:0000256" key="1">
    <source>
        <dbReference type="ARBA" id="ARBA00022859"/>
    </source>
</evidence>
<dbReference type="InterPro" id="IPR007110">
    <property type="entry name" value="Ig-like_dom"/>
</dbReference>
<dbReference type="PROSITE" id="PS50835">
    <property type="entry name" value="IG_LIKE"/>
    <property type="match status" value="1"/>
</dbReference>
<dbReference type="SUPFAM" id="SSF48726">
    <property type="entry name" value="Immunoglobulin"/>
    <property type="match status" value="1"/>
</dbReference>
<comment type="caution">
    <text evidence="5">The sequence shown here is derived from an EMBL/GenBank/DDBJ whole genome shotgun (WGS) entry which is preliminary data.</text>
</comment>
<dbReference type="EMBL" id="WBNM01055567">
    <property type="protein sequence ID" value="NXP83424.1"/>
    <property type="molecule type" value="Genomic_DNA"/>
</dbReference>
<keyword evidence="2" id="KW-1064">Adaptive immunity</keyword>
<name>A0A852CS37_9PICI</name>
<dbReference type="InterPro" id="IPR036179">
    <property type="entry name" value="Ig-like_dom_sf"/>
</dbReference>
<sequence>GLQAAVELVESGGGLQSPGGTVSLLCKASGFTFSTTAMGWAWQGPGKGLQWAAGSGQQVGTAGWCSPQVRGRCSLTRDNSQASLSLQLSGLQEADSGTYYCAKGAG</sequence>
<reference evidence="5" key="1">
    <citation type="submission" date="2019-09" db="EMBL/GenBank/DDBJ databases">
        <title>Bird 10,000 Genomes (B10K) Project - Family phase.</title>
        <authorList>
            <person name="Zhang G."/>
        </authorList>
    </citation>
    <scope>NUCLEOTIDE SEQUENCE</scope>
    <source>
        <strain evidence="5">B10K-DU-001-30</strain>
        <tissue evidence="5">Muscle</tissue>
    </source>
</reference>
<dbReference type="InterPro" id="IPR013783">
    <property type="entry name" value="Ig-like_fold"/>
</dbReference>
<keyword evidence="3" id="KW-1280">Immunoglobulin</keyword>
<keyword evidence="6" id="KW-1185">Reference proteome</keyword>
<dbReference type="PANTHER" id="PTHR23266">
    <property type="entry name" value="IMMUNOGLOBULIN HEAVY CHAIN"/>
    <property type="match status" value="1"/>
</dbReference>
<dbReference type="GO" id="GO:0002250">
    <property type="term" value="P:adaptive immune response"/>
    <property type="evidence" value="ECO:0007669"/>
    <property type="project" value="UniProtKB-KW"/>
</dbReference>
<feature type="non-terminal residue" evidence="5">
    <location>
        <position position="1"/>
    </location>
</feature>
<dbReference type="Proteomes" id="UP000611227">
    <property type="component" value="Unassembled WGS sequence"/>
</dbReference>
<proteinExistence type="predicted"/>
<dbReference type="AlphaFoldDB" id="A0A852CS37"/>
<evidence type="ECO:0000259" key="4">
    <source>
        <dbReference type="PROSITE" id="PS50835"/>
    </source>
</evidence>
<feature type="domain" description="Ig-like" evidence="4">
    <location>
        <begin position="19"/>
        <end position="106"/>
    </location>
</feature>
<dbReference type="InterPro" id="IPR050199">
    <property type="entry name" value="IgHV"/>
</dbReference>
<dbReference type="Pfam" id="PF07686">
    <property type="entry name" value="V-set"/>
    <property type="match status" value="1"/>
</dbReference>
<feature type="non-terminal residue" evidence="5">
    <location>
        <position position="106"/>
    </location>
</feature>
<dbReference type="Gene3D" id="2.60.40.10">
    <property type="entry name" value="Immunoglobulins"/>
    <property type="match status" value="1"/>
</dbReference>
<gene>
    <name evidence="5" type="primary">G4</name>
    <name evidence="5" type="ORF">RAMSUL_R13620</name>
</gene>
<dbReference type="GO" id="GO:0005576">
    <property type="term" value="C:extracellular region"/>
    <property type="evidence" value="ECO:0007669"/>
    <property type="project" value="UniProtKB-ARBA"/>
</dbReference>
<dbReference type="InterPro" id="IPR013106">
    <property type="entry name" value="Ig_V-set"/>
</dbReference>
<dbReference type="SMART" id="SM00406">
    <property type="entry name" value="IGv"/>
    <property type="match status" value="1"/>
</dbReference>
<protein>
    <submittedName>
        <fullName evidence="5">HV03 protein</fullName>
    </submittedName>
</protein>
<keyword evidence="1" id="KW-0391">Immunity</keyword>
<dbReference type="GO" id="GO:0019814">
    <property type="term" value="C:immunoglobulin complex"/>
    <property type="evidence" value="ECO:0007669"/>
    <property type="project" value="UniProtKB-KW"/>
</dbReference>
<evidence type="ECO:0000256" key="3">
    <source>
        <dbReference type="ARBA" id="ARBA00043265"/>
    </source>
</evidence>
<accession>A0A852CS37</accession>